<evidence type="ECO:0000256" key="2">
    <source>
        <dbReference type="ARBA" id="ARBA00009592"/>
    </source>
</evidence>
<keyword evidence="10" id="KW-1133">Transmembrane helix</keyword>
<dbReference type="PANTHER" id="PTHR43343">
    <property type="entry name" value="PEPTIDASE S12"/>
    <property type="match status" value="1"/>
</dbReference>
<evidence type="ECO:0000256" key="4">
    <source>
        <dbReference type="ARBA" id="ARBA00022614"/>
    </source>
</evidence>
<evidence type="ECO:0000256" key="11">
    <source>
        <dbReference type="ARBA" id="ARBA00023136"/>
    </source>
</evidence>
<dbReference type="PANTHER" id="PTHR43343:SF6">
    <property type="entry name" value="PROTEASE DO-LIKE 5, CHLOROPLASTIC ISOFORM X1"/>
    <property type="match status" value="1"/>
</dbReference>
<dbReference type="SUPFAM" id="SSF50494">
    <property type="entry name" value="Trypsin-like serine proteases"/>
    <property type="match status" value="1"/>
</dbReference>
<dbReference type="InterPro" id="IPR001611">
    <property type="entry name" value="Leu-rich_rpt"/>
</dbReference>
<dbReference type="SUPFAM" id="SSF52058">
    <property type="entry name" value="L domain-like"/>
    <property type="match status" value="2"/>
</dbReference>
<feature type="region of interest" description="Disordered" evidence="14">
    <location>
        <begin position="467"/>
        <end position="498"/>
    </location>
</feature>
<protein>
    <recommendedName>
        <fullName evidence="15">Leucine-rich repeat-containing N-terminal plant-type domain-containing protein</fullName>
    </recommendedName>
</protein>
<accession>A0AAU9T7L4</accession>
<dbReference type="Pfam" id="PF00560">
    <property type="entry name" value="LRR_1"/>
    <property type="match status" value="3"/>
</dbReference>
<keyword evidence="8" id="KW-0677">Repeat</keyword>
<feature type="coiled-coil region" evidence="13">
    <location>
        <begin position="572"/>
        <end position="599"/>
    </location>
</feature>
<keyword evidence="11" id="KW-0472">Membrane</keyword>
<proteinExistence type="inferred from homology"/>
<dbReference type="Gene3D" id="2.40.10.10">
    <property type="entry name" value="Trypsin-like serine proteases"/>
    <property type="match status" value="2"/>
</dbReference>
<evidence type="ECO:0000256" key="9">
    <source>
        <dbReference type="ARBA" id="ARBA00022801"/>
    </source>
</evidence>
<dbReference type="InterPro" id="IPR013210">
    <property type="entry name" value="LRR_N_plant-typ"/>
</dbReference>
<comment type="similarity">
    <text evidence="3">Belongs to the peptidase S1C family.</text>
</comment>
<evidence type="ECO:0000256" key="5">
    <source>
        <dbReference type="ARBA" id="ARBA00022670"/>
    </source>
</evidence>
<dbReference type="InterPro" id="IPR051201">
    <property type="entry name" value="Chloro_Bact_Ser_Proteases"/>
</dbReference>
<evidence type="ECO:0000256" key="6">
    <source>
        <dbReference type="ARBA" id="ARBA00022692"/>
    </source>
</evidence>
<dbReference type="InterPro" id="IPR009003">
    <property type="entry name" value="Peptidase_S1_PA"/>
</dbReference>
<dbReference type="Pfam" id="PF13365">
    <property type="entry name" value="Trypsin_2"/>
    <property type="match status" value="1"/>
</dbReference>
<sequence length="803" mass="88174">MKVYFYESHYNCMDVIELTSSVVRNYNPCSSIFNGLEDNKVNSIRRLKATLAKRDALLEFKHEFPSSDCCSWEGVTCDARSGQVISLELRYIPLNNSLKPNSGLFKLHHLRNLSLGGCNLYGETPSSLGNLSYLTHLNLFGEVPDLVGNLTQVNYLRLGSNKLSGNIPLSLANLTYLSHLDISGNQFTDPEIHWIVEGIASSQLVRLHQSSALEILVPENAVGKVMSRGGNLENIRWISGAMIEISDSKTSNEQLDARLTKSCLSHDLPHKHKRTNKNKKKGSWNKISDCCSWEGVTCDAKSGEVISLDLDSIPLNNSMKPNSGEFPASVGNLTQLRYLSLGNNKFSGNIPLSFANLRKLSHLGISRNQFTDKLAYLDLSNNKLEGEIPGCLGRLPMLMLSHNSFTGFEKSFEDSGVLDSLNLETRPLSSLRKPLVISIFSHLKINPVNMSPFCKITEHSRFDKNLTGKTEKKTKPIPSALSPLCGREKEEEEEEEEEEEAMAVALASSKAFSSSVFHTSPPVYRPNLVLACSGSNHVDAVDRRRRIVIFGSSLALASTLLGSNQRNFPVESAIALELLKEKEDELEEEEERNVNLFQKTSPSVVFIEDIELPKTSTGEFNDDENAKIEGTGSGFVWDKLGHIVSLVDAKGIRFSKVGKIVGLDPDNDLAVLKIETEGRELKPAVLGTSSDLRVGQSCYAIGNPYGYENTLTIGVVSGLGREIPSPNGKSIREAIQTDADINSGNSGGPLLDSYGHTIGVNTATFTRKGTGMSSGVNFAIPIDTVVKTVPYLIVYGTAYRDRF</sequence>
<dbReference type="AlphaFoldDB" id="A0AAU9T7L4"/>
<evidence type="ECO:0000256" key="13">
    <source>
        <dbReference type="SAM" id="Coils"/>
    </source>
</evidence>
<keyword evidence="9" id="KW-0378">Hydrolase</keyword>
<keyword evidence="5" id="KW-0645">Protease</keyword>
<keyword evidence="13" id="KW-0175">Coiled coil</keyword>
<evidence type="ECO:0000313" key="16">
    <source>
        <dbReference type="EMBL" id="CAH2078655.1"/>
    </source>
</evidence>
<dbReference type="InterPro" id="IPR001940">
    <property type="entry name" value="Peptidase_S1C"/>
</dbReference>
<evidence type="ECO:0000256" key="1">
    <source>
        <dbReference type="ARBA" id="ARBA00004479"/>
    </source>
</evidence>
<name>A0AAU9T7L4_THLAR</name>
<comment type="similarity">
    <text evidence="2">Belongs to the RLP family.</text>
</comment>
<evidence type="ECO:0000256" key="14">
    <source>
        <dbReference type="SAM" id="MobiDB-lite"/>
    </source>
</evidence>
<feature type="domain" description="Leucine-rich repeat-containing N-terminal plant-type" evidence="15">
    <location>
        <begin position="65"/>
        <end position="78"/>
    </location>
</feature>
<feature type="domain" description="Leucine-rich repeat-containing N-terminal plant-type" evidence="15">
    <location>
        <begin position="282"/>
        <end position="299"/>
    </location>
</feature>
<dbReference type="EMBL" id="OU466863">
    <property type="protein sequence ID" value="CAH2078655.1"/>
    <property type="molecule type" value="Genomic_DNA"/>
</dbReference>
<dbReference type="GO" id="GO:0016020">
    <property type="term" value="C:membrane"/>
    <property type="evidence" value="ECO:0007669"/>
    <property type="project" value="UniProtKB-SubCell"/>
</dbReference>
<dbReference type="InterPro" id="IPR032675">
    <property type="entry name" value="LRR_dom_sf"/>
</dbReference>
<keyword evidence="17" id="KW-1185">Reference proteome</keyword>
<gene>
    <name evidence="16" type="ORF">TAV2_LOCUS22809</name>
</gene>
<dbReference type="PRINTS" id="PR00834">
    <property type="entry name" value="PROTEASES2C"/>
</dbReference>
<evidence type="ECO:0000256" key="3">
    <source>
        <dbReference type="ARBA" id="ARBA00010541"/>
    </source>
</evidence>
<organism evidence="16 17">
    <name type="scientific">Thlaspi arvense</name>
    <name type="common">Field penny-cress</name>
    <dbReference type="NCBI Taxonomy" id="13288"/>
    <lineage>
        <taxon>Eukaryota</taxon>
        <taxon>Viridiplantae</taxon>
        <taxon>Streptophyta</taxon>
        <taxon>Embryophyta</taxon>
        <taxon>Tracheophyta</taxon>
        <taxon>Spermatophyta</taxon>
        <taxon>Magnoliopsida</taxon>
        <taxon>eudicotyledons</taxon>
        <taxon>Gunneridae</taxon>
        <taxon>Pentapetalae</taxon>
        <taxon>rosids</taxon>
        <taxon>malvids</taxon>
        <taxon>Brassicales</taxon>
        <taxon>Brassicaceae</taxon>
        <taxon>Thlaspideae</taxon>
        <taxon>Thlaspi</taxon>
    </lineage>
</organism>
<evidence type="ECO:0000256" key="8">
    <source>
        <dbReference type="ARBA" id="ARBA00022737"/>
    </source>
</evidence>
<reference evidence="16 17" key="1">
    <citation type="submission" date="2022-03" db="EMBL/GenBank/DDBJ databases">
        <authorList>
            <person name="Nunn A."/>
            <person name="Chopra R."/>
            <person name="Nunn A."/>
            <person name="Contreras Garrido A."/>
        </authorList>
    </citation>
    <scope>NUCLEOTIDE SEQUENCE [LARGE SCALE GENOMIC DNA]</scope>
</reference>
<evidence type="ECO:0000259" key="15">
    <source>
        <dbReference type="Pfam" id="PF08263"/>
    </source>
</evidence>
<evidence type="ECO:0000256" key="7">
    <source>
        <dbReference type="ARBA" id="ARBA00022729"/>
    </source>
</evidence>
<comment type="subcellular location">
    <subcellularLocation>
        <location evidence="1">Membrane</location>
        <topology evidence="1">Single-pass type I membrane protein</topology>
    </subcellularLocation>
</comment>
<dbReference type="Proteomes" id="UP000836841">
    <property type="component" value="Chromosome 7"/>
</dbReference>
<evidence type="ECO:0000313" key="17">
    <source>
        <dbReference type="Proteomes" id="UP000836841"/>
    </source>
</evidence>
<dbReference type="InterPro" id="IPR043504">
    <property type="entry name" value="Peptidase_S1_PA_chymotrypsin"/>
</dbReference>
<dbReference type="Pfam" id="PF08263">
    <property type="entry name" value="LRRNT_2"/>
    <property type="match status" value="2"/>
</dbReference>
<keyword evidence="12" id="KW-0325">Glycoprotein</keyword>
<dbReference type="Gene3D" id="3.80.10.10">
    <property type="entry name" value="Ribonuclease Inhibitor"/>
    <property type="match status" value="3"/>
</dbReference>
<dbReference type="GO" id="GO:0004252">
    <property type="term" value="F:serine-type endopeptidase activity"/>
    <property type="evidence" value="ECO:0007669"/>
    <property type="project" value="InterPro"/>
</dbReference>
<keyword evidence="7" id="KW-0732">Signal</keyword>
<evidence type="ECO:0000256" key="12">
    <source>
        <dbReference type="ARBA" id="ARBA00023180"/>
    </source>
</evidence>
<evidence type="ECO:0000256" key="10">
    <source>
        <dbReference type="ARBA" id="ARBA00022989"/>
    </source>
</evidence>
<keyword evidence="4" id="KW-0433">Leucine-rich repeat</keyword>
<keyword evidence="6" id="KW-0812">Transmembrane</keyword>
<dbReference type="FunFam" id="3.80.10.10:FF:000041">
    <property type="entry name" value="LRR receptor-like serine/threonine-protein kinase ERECTA"/>
    <property type="match status" value="1"/>
</dbReference>
<dbReference type="GO" id="GO:0006508">
    <property type="term" value="P:proteolysis"/>
    <property type="evidence" value="ECO:0007669"/>
    <property type="project" value="UniProtKB-KW"/>
</dbReference>